<evidence type="ECO:0000256" key="4">
    <source>
        <dbReference type="ARBA" id="ARBA00023242"/>
    </source>
</evidence>
<dbReference type="GO" id="GO:0005634">
    <property type="term" value="C:nucleus"/>
    <property type="evidence" value="ECO:0007669"/>
    <property type="project" value="UniProtKB-SubCell"/>
</dbReference>
<feature type="non-terminal residue" evidence="7">
    <location>
        <position position="352"/>
    </location>
</feature>
<evidence type="ECO:0000313" key="7">
    <source>
        <dbReference type="EMBL" id="GER36171.1"/>
    </source>
</evidence>
<dbReference type="InterPro" id="IPR044976">
    <property type="entry name" value="FIPS5/FIPS3-like"/>
</dbReference>
<dbReference type="Proteomes" id="UP000325081">
    <property type="component" value="Unassembled WGS sequence"/>
</dbReference>
<feature type="region of interest" description="Disordered" evidence="5">
    <location>
        <begin position="246"/>
        <end position="267"/>
    </location>
</feature>
<sequence>MEPGEINDDDQGLRQLCAEILENWNKPIYTNSGHKLVNENLFTLHEQRYSNSSYHDIQRDELSLQDSKTVEDVSKKIGGYELAKDADVITRLVADTFYDRVLGCCVDGIDLASLNKVKEAKASQEGTKDRRLSQNSSSSVPFSNWHSHQAIAYLPKCNFLVSTWPGDNWQVHATNYSAPTFARSVPAQGLVAKSRFRLPPYKTIFDVNIDHLWMKLWRNPGADVSDYFNYGLDEKQWKNYCKLEEGADETKSDNGNNKSVNSINSTDSNLCDPDIITEVTPHESFYNRSVCNSRKKPRISHKMIDGDNISPFPADSYSAQDSNNSEIETKLDGLVENNVEEDTGNPEKKSRE</sequence>
<keyword evidence="8" id="KW-1185">Reference proteome</keyword>
<keyword evidence="4" id="KW-0539">Nucleus</keyword>
<evidence type="ECO:0000256" key="5">
    <source>
        <dbReference type="SAM" id="MobiDB-lite"/>
    </source>
</evidence>
<evidence type="ECO:0000256" key="3">
    <source>
        <dbReference type="ARBA" id="ARBA00022664"/>
    </source>
</evidence>
<feature type="region of interest" description="Disordered" evidence="5">
    <location>
        <begin position="122"/>
        <end position="142"/>
    </location>
</feature>
<keyword evidence="3" id="KW-0507">mRNA processing</keyword>
<accession>A0A5A7PU38</accession>
<organism evidence="7 8">
    <name type="scientific">Striga asiatica</name>
    <name type="common">Asiatic witchweed</name>
    <name type="synonym">Buchnera asiatica</name>
    <dbReference type="NCBI Taxonomy" id="4170"/>
    <lineage>
        <taxon>Eukaryota</taxon>
        <taxon>Viridiplantae</taxon>
        <taxon>Streptophyta</taxon>
        <taxon>Embryophyta</taxon>
        <taxon>Tracheophyta</taxon>
        <taxon>Spermatophyta</taxon>
        <taxon>Magnoliopsida</taxon>
        <taxon>eudicotyledons</taxon>
        <taxon>Gunneridae</taxon>
        <taxon>Pentapetalae</taxon>
        <taxon>asterids</taxon>
        <taxon>lamiids</taxon>
        <taxon>Lamiales</taxon>
        <taxon>Orobanchaceae</taxon>
        <taxon>Buchnereae</taxon>
        <taxon>Striga</taxon>
    </lineage>
</organism>
<comment type="similarity">
    <text evidence="2">Belongs to the FIP1 family.</text>
</comment>
<comment type="caution">
    <text evidence="7">The sequence shown here is derived from an EMBL/GenBank/DDBJ whole genome shotgun (WGS) entry which is preliminary data.</text>
</comment>
<proteinExistence type="inferred from homology"/>
<dbReference type="GO" id="GO:0006397">
    <property type="term" value="P:mRNA processing"/>
    <property type="evidence" value="ECO:0007669"/>
    <property type="project" value="UniProtKB-KW"/>
</dbReference>
<feature type="region of interest" description="Disordered" evidence="5">
    <location>
        <begin position="302"/>
        <end position="352"/>
    </location>
</feature>
<feature type="compositionally biased region" description="Basic and acidic residues" evidence="5">
    <location>
        <begin position="122"/>
        <end position="132"/>
    </location>
</feature>
<protein>
    <submittedName>
        <fullName evidence="7">Pre-mRNA polyadenylation factor fip1</fullName>
    </submittedName>
</protein>
<feature type="compositionally biased region" description="Low complexity" evidence="5">
    <location>
        <begin position="133"/>
        <end position="142"/>
    </location>
</feature>
<dbReference type="PANTHER" id="PTHR36884">
    <property type="entry name" value="FIP1[III]-LIKE PROTEIN"/>
    <property type="match status" value="1"/>
</dbReference>
<evidence type="ECO:0000256" key="1">
    <source>
        <dbReference type="ARBA" id="ARBA00004123"/>
    </source>
</evidence>
<dbReference type="AlphaFoldDB" id="A0A5A7PU38"/>
<name>A0A5A7PU38_STRAF</name>
<dbReference type="EMBL" id="BKCP01005072">
    <property type="protein sequence ID" value="GER36171.1"/>
    <property type="molecule type" value="Genomic_DNA"/>
</dbReference>
<evidence type="ECO:0000313" key="8">
    <source>
        <dbReference type="Proteomes" id="UP000325081"/>
    </source>
</evidence>
<dbReference type="PANTHER" id="PTHR36884:SF4">
    <property type="entry name" value="FIP1[III]-LIKE PROTEIN"/>
    <property type="match status" value="1"/>
</dbReference>
<reference evidence="8" key="1">
    <citation type="journal article" date="2019" name="Curr. Biol.">
        <title>Genome Sequence of Striga asiatica Provides Insight into the Evolution of Plant Parasitism.</title>
        <authorList>
            <person name="Yoshida S."/>
            <person name="Kim S."/>
            <person name="Wafula E.K."/>
            <person name="Tanskanen J."/>
            <person name="Kim Y.M."/>
            <person name="Honaas L."/>
            <person name="Yang Z."/>
            <person name="Spallek T."/>
            <person name="Conn C.E."/>
            <person name="Ichihashi Y."/>
            <person name="Cheong K."/>
            <person name="Cui S."/>
            <person name="Der J.P."/>
            <person name="Gundlach H."/>
            <person name="Jiao Y."/>
            <person name="Hori C."/>
            <person name="Ishida J.K."/>
            <person name="Kasahara H."/>
            <person name="Kiba T."/>
            <person name="Kim M.S."/>
            <person name="Koo N."/>
            <person name="Laohavisit A."/>
            <person name="Lee Y.H."/>
            <person name="Lumba S."/>
            <person name="McCourt P."/>
            <person name="Mortimer J.C."/>
            <person name="Mutuku J.M."/>
            <person name="Nomura T."/>
            <person name="Sasaki-Sekimoto Y."/>
            <person name="Seto Y."/>
            <person name="Wang Y."/>
            <person name="Wakatake T."/>
            <person name="Sakakibara H."/>
            <person name="Demura T."/>
            <person name="Yamaguchi S."/>
            <person name="Yoneyama K."/>
            <person name="Manabe R.I."/>
            <person name="Nelson D.C."/>
            <person name="Schulman A.H."/>
            <person name="Timko M.P."/>
            <person name="dePamphilis C.W."/>
            <person name="Choi D."/>
            <person name="Shirasu K."/>
        </authorList>
    </citation>
    <scope>NUCLEOTIDE SEQUENCE [LARGE SCALE GENOMIC DNA]</scope>
    <source>
        <strain evidence="8">cv. UVA1</strain>
    </source>
</reference>
<comment type="subcellular location">
    <subcellularLocation>
        <location evidence="1">Nucleus</location>
    </subcellularLocation>
</comment>
<evidence type="ECO:0000256" key="2">
    <source>
        <dbReference type="ARBA" id="ARBA00007459"/>
    </source>
</evidence>
<dbReference type="Pfam" id="PF05182">
    <property type="entry name" value="Fip1"/>
    <property type="match status" value="1"/>
</dbReference>
<evidence type="ECO:0000259" key="6">
    <source>
        <dbReference type="Pfam" id="PF05182"/>
    </source>
</evidence>
<dbReference type="InterPro" id="IPR007854">
    <property type="entry name" value="Fip1_dom"/>
</dbReference>
<dbReference type="OrthoDB" id="913931at2759"/>
<feature type="compositionally biased region" description="Polar residues" evidence="5">
    <location>
        <begin position="317"/>
        <end position="326"/>
    </location>
</feature>
<feature type="domain" description="Pre-mRNA polyadenylation factor Fip1" evidence="6">
    <location>
        <begin position="206"/>
        <end position="242"/>
    </location>
</feature>
<gene>
    <name evidence="7" type="ORF">STAS_12498</name>
</gene>
<feature type="compositionally biased region" description="Polar residues" evidence="5">
    <location>
        <begin position="253"/>
        <end position="267"/>
    </location>
</feature>